<name>A0A927GVD7_9BACL</name>
<sequence length="170" mass="18551">MPAEHSARPGDAAAAPDLAPTQLVRALLARQGHVDLPASGQSMYPYIRDGQLCRFVLLDGPPRRGQVLLLATADGRLVGHRYWRRTQLGADVRYICRGDSNRLPDAPVAPDQVLGRLLWIRAGARLRHAQGLAPGIWALAVSELEPLRRAIRSALRRRRQRGAQAGGLGP</sequence>
<reference evidence="1" key="1">
    <citation type="submission" date="2020-09" db="EMBL/GenBank/DDBJ databases">
        <title>A novel bacterium of genus Paenibacillus, isolated from South China Sea.</title>
        <authorList>
            <person name="Huang H."/>
            <person name="Mo K."/>
            <person name="Hu Y."/>
        </authorList>
    </citation>
    <scope>NUCLEOTIDE SEQUENCE</scope>
    <source>
        <strain evidence="1">IB182496</strain>
    </source>
</reference>
<dbReference type="AlphaFoldDB" id="A0A927GVD7"/>
<evidence type="ECO:0000313" key="1">
    <source>
        <dbReference type="EMBL" id="MBD2848642.1"/>
    </source>
</evidence>
<proteinExistence type="predicted"/>
<dbReference type="CDD" id="cd06462">
    <property type="entry name" value="Peptidase_S24_S26"/>
    <property type="match status" value="1"/>
</dbReference>
<keyword evidence="2" id="KW-1185">Reference proteome</keyword>
<dbReference type="RefSeq" id="WP_190921737.1">
    <property type="nucleotide sequence ID" value="NZ_JACXIZ010000084.1"/>
</dbReference>
<organism evidence="1 2">
    <name type="scientific">Paenibacillus sabuli</name>
    <dbReference type="NCBI Taxonomy" id="2772509"/>
    <lineage>
        <taxon>Bacteria</taxon>
        <taxon>Bacillati</taxon>
        <taxon>Bacillota</taxon>
        <taxon>Bacilli</taxon>
        <taxon>Bacillales</taxon>
        <taxon>Paenibacillaceae</taxon>
        <taxon>Paenibacillus</taxon>
    </lineage>
</organism>
<comment type="caution">
    <text evidence="1">The sequence shown here is derived from an EMBL/GenBank/DDBJ whole genome shotgun (WGS) entry which is preliminary data.</text>
</comment>
<dbReference type="Proteomes" id="UP000621560">
    <property type="component" value="Unassembled WGS sequence"/>
</dbReference>
<accession>A0A927GVD7</accession>
<gene>
    <name evidence="1" type="ORF">IDH44_26020</name>
</gene>
<dbReference type="EMBL" id="JACXIZ010000084">
    <property type="protein sequence ID" value="MBD2848642.1"/>
    <property type="molecule type" value="Genomic_DNA"/>
</dbReference>
<evidence type="ECO:0008006" key="3">
    <source>
        <dbReference type="Google" id="ProtNLM"/>
    </source>
</evidence>
<evidence type="ECO:0000313" key="2">
    <source>
        <dbReference type="Proteomes" id="UP000621560"/>
    </source>
</evidence>
<protein>
    <recommendedName>
        <fullName evidence="3">Peptidase S24/S26A/S26B/S26C domain-containing protein</fullName>
    </recommendedName>
</protein>